<dbReference type="RefSeq" id="WP_089817982.1">
    <property type="nucleotide sequence ID" value="NZ_FOZK01000003.1"/>
</dbReference>
<feature type="compositionally biased region" description="Gly residues" evidence="1">
    <location>
        <begin position="55"/>
        <end position="72"/>
    </location>
</feature>
<dbReference type="GO" id="GO:0003677">
    <property type="term" value="F:DNA binding"/>
    <property type="evidence" value="ECO:0007669"/>
    <property type="project" value="InterPro"/>
</dbReference>
<dbReference type="Pfam" id="PF26602">
    <property type="entry name" value="HVO_2718_N"/>
    <property type="match status" value="1"/>
</dbReference>
<evidence type="ECO:0000313" key="4">
    <source>
        <dbReference type="EMBL" id="SFS08538.1"/>
    </source>
</evidence>
<gene>
    <name evidence="4" type="ORF">SAMN05216559_3452</name>
</gene>
<proteinExistence type="predicted"/>
<feature type="domain" description="Transcription regulator HVO-2718-like helix-turn-helix" evidence="2">
    <location>
        <begin position="108"/>
        <end position="179"/>
    </location>
</feature>
<organism evidence="4 5">
    <name type="scientific">Halomicrobium zhouii</name>
    <dbReference type="NCBI Taxonomy" id="767519"/>
    <lineage>
        <taxon>Archaea</taxon>
        <taxon>Methanobacteriati</taxon>
        <taxon>Methanobacteriota</taxon>
        <taxon>Stenosarchaea group</taxon>
        <taxon>Halobacteria</taxon>
        <taxon>Halobacteriales</taxon>
        <taxon>Haloarculaceae</taxon>
        <taxon>Halomicrobium</taxon>
    </lineage>
</organism>
<dbReference type="OrthoDB" id="339114at2157"/>
<dbReference type="Pfam" id="PF24250">
    <property type="entry name" value="HVO_2718"/>
    <property type="match status" value="1"/>
</dbReference>
<protein>
    <submittedName>
        <fullName evidence="4">Transcriptional regulator, XRE family</fullName>
    </submittedName>
</protein>
<feature type="domain" description="MJ0586 N-terminal zinc binding" evidence="3">
    <location>
        <begin position="15"/>
        <end position="49"/>
    </location>
</feature>
<feature type="region of interest" description="Disordered" evidence="1">
    <location>
        <begin position="1"/>
        <end position="21"/>
    </location>
</feature>
<evidence type="ECO:0000313" key="5">
    <source>
        <dbReference type="Proteomes" id="UP000199062"/>
    </source>
</evidence>
<sequence>MAKYSTGSGGGSESDSCELCGADGVDLQTGTVAGATLQLCSDCVTHGDDAQSRRSGGGGGGGGGQSSGGQPGSGSESDRRRRAARNAARMRDAQQADSSHWEDGADYDDDQLPYLVRDYGERVTEARQDAGLQTQELADEIDVDESDLLAVEQGRATKAGVGGSVIGALEKRLDVQLAEDT</sequence>
<accession>A0A1I6LYR5</accession>
<dbReference type="CDD" id="cd00093">
    <property type="entry name" value="HTH_XRE"/>
    <property type="match status" value="1"/>
</dbReference>
<dbReference type="SUPFAM" id="SSF47413">
    <property type="entry name" value="lambda repressor-like DNA-binding domains"/>
    <property type="match status" value="1"/>
</dbReference>
<name>A0A1I6LYR5_9EURY</name>
<dbReference type="EMBL" id="FOZK01000003">
    <property type="protein sequence ID" value="SFS08538.1"/>
    <property type="molecule type" value="Genomic_DNA"/>
</dbReference>
<evidence type="ECO:0000259" key="3">
    <source>
        <dbReference type="Pfam" id="PF26602"/>
    </source>
</evidence>
<feature type="compositionally biased region" description="Basic and acidic residues" evidence="1">
    <location>
        <begin position="89"/>
        <end position="103"/>
    </location>
</feature>
<reference evidence="4 5" key="1">
    <citation type="submission" date="2016-10" db="EMBL/GenBank/DDBJ databases">
        <authorList>
            <person name="de Groot N.N."/>
        </authorList>
    </citation>
    <scope>NUCLEOTIDE SEQUENCE [LARGE SCALE GENOMIC DNA]</scope>
    <source>
        <strain evidence="4 5">CGMCC 1.10457</strain>
    </source>
</reference>
<dbReference type="InterPro" id="IPR058562">
    <property type="entry name" value="MJ0586_N"/>
</dbReference>
<evidence type="ECO:0000256" key="1">
    <source>
        <dbReference type="SAM" id="MobiDB-lite"/>
    </source>
</evidence>
<dbReference type="STRING" id="767519.SAMN05216559_3452"/>
<dbReference type="Proteomes" id="UP000199062">
    <property type="component" value="Unassembled WGS sequence"/>
</dbReference>
<dbReference type="InterPro" id="IPR001387">
    <property type="entry name" value="Cro/C1-type_HTH"/>
</dbReference>
<dbReference type="InterPro" id="IPR057937">
    <property type="entry name" value="HVO_2718-like_HTH"/>
</dbReference>
<dbReference type="InterPro" id="IPR010982">
    <property type="entry name" value="Lambda_DNA-bd_dom_sf"/>
</dbReference>
<dbReference type="AlphaFoldDB" id="A0A1I6LYR5"/>
<evidence type="ECO:0000259" key="2">
    <source>
        <dbReference type="Pfam" id="PF24250"/>
    </source>
</evidence>
<feature type="region of interest" description="Disordered" evidence="1">
    <location>
        <begin position="46"/>
        <end position="109"/>
    </location>
</feature>
<dbReference type="Gene3D" id="1.10.260.40">
    <property type="entry name" value="lambda repressor-like DNA-binding domains"/>
    <property type="match status" value="1"/>
</dbReference>
<keyword evidence="5" id="KW-1185">Reference proteome</keyword>